<dbReference type="PANTHER" id="PTHR43479">
    <property type="entry name" value="ACREF/ENVCD OPERON REPRESSOR-RELATED"/>
    <property type="match status" value="1"/>
</dbReference>
<reference evidence="4 5" key="1">
    <citation type="submission" date="2023-07" db="EMBL/GenBank/DDBJ databases">
        <title>Genomic Encyclopedia of Type Strains, Phase IV (KMG-IV): sequencing the most valuable type-strain genomes for metagenomic binning, comparative biology and taxonomic classification.</title>
        <authorList>
            <person name="Goeker M."/>
        </authorList>
    </citation>
    <scope>NUCLEOTIDE SEQUENCE [LARGE SCALE GENOMIC DNA]</scope>
    <source>
        <strain evidence="4 5">DSM 16784</strain>
    </source>
</reference>
<keyword evidence="5" id="KW-1185">Reference proteome</keyword>
<dbReference type="Gene3D" id="1.10.357.10">
    <property type="entry name" value="Tetracycline Repressor, domain 2"/>
    <property type="match status" value="1"/>
</dbReference>
<gene>
    <name evidence="4" type="ORF">J2S15_001535</name>
</gene>
<dbReference type="EMBL" id="JAUSUR010000002">
    <property type="protein sequence ID" value="MDQ0360790.1"/>
    <property type="molecule type" value="Genomic_DNA"/>
</dbReference>
<evidence type="ECO:0000259" key="3">
    <source>
        <dbReference type="PROSITE" id="PS50977"/>
    </source>
</evidence>
<dbReference type="Proteomes" id="UP001230220">
    <property type="component" value="Unassembled WGS sequence"/>
</dbReference>
<evidence type="ECO:0000313" key="5">
    <source>
        <dbReference type="Proteomes" id="UP001230220"/>
    </source>
</evidence>
<comment type="caution">
    <text evidence="4">The sequence shown here is derived from an EMBL/GenBank/DDBJ whole genome shotgun (WGS) entry which is preliminary data.</text>
</comment>
<keyword evidence="1 2" id="KW-0238">DNA-binding</keyword>
<dbReference type="Pfam" id="PF00440">
    <property type="entry name" value="TetR_N"/>
    <property type="match status" value="1"/>
</dbReference>
<sequence>MSRRDNEKKEMINNIQQASIYIINEEGYEKLSIRKIAARIDYSSTNIYNYFENKGKIIESIIIMKSMDVVVKVEKKLQKAADKSIEEQFELFVRTFIEEMLKEPEQVKAVIQSGYNIFGDYNIEDKKNGPNKVYEFLQMGMAAKAIREDITEPSVILIMTSLLGFISMVVNENFSKKELNVLVDEEVKILWNGIKRS</sequence>
<dbReference type="InterPro" id="IPR050624">
    <property type="entry name" value="HTH-type_Tx_Regulator"/>
</dbReference>
<dbReference type="PROSITE" id="PS50977">
    <property type="entry name" value="HTH_TETR_2"/>
    <property type="match status" value="1"/>
</dbReference>
<evidence type="ECO:0000256" key="2">
    <source>
        <dbReference type="PROSITE-ProRule" id="PRU00335"/>
    </source>
</evidence>
<dbReference type="PANTHER" id="PTHR43479:SF11">
    <property type="entry name" value="ACREF_ENVCD OPERON REPRESSOR-RELATED"/>
    <property type="match status" value="1"/>
</dbReference>
<feature type="DNA-binding region" description="H-T-H motif" evidence="2">
    <location>
        <begin position="32"/>
        <end position="51"/>
    </location>
</feature>
<dbReference type="InterPro" id="IPR009057">
    <property type="entry name" value="Homeodomain-like_sf"/>
</dbReference>
<protein>
    <submittedName>
        <fullName evidence="4">AcrR family transcriptional regulator</fullName>
    </submittedName>
</protein>
<dbReference type="RefSeq" id="WP_307406954.1">
    <property type="nucleotide sequence ID" value="NZ_JAUSUR010000002.1"/>
</dbReference>
<evidence type="ECO:0000313" key="4">
    <source>
        <dbReference type="EMBL" id="MDQ0360790.1"/>
    </source>
</evidence>
<feature type="domain" description="HTH tetR-type" evidence="3">
    <location>
        <begin position="9"/>
        <end position="69"/>
    </location>
</feature>
<name>A0ABU0E1M9_9FIRM</name>
<organism evidence="4 5">
    <name type="scientific">Breznakia pachnodae</name>
    <dbReference type="NCBI Taxonomy" id="265178"/>
    <lineage>
        <taxon>Bacteria</taxon>
        <taxon>Bacillati</taxon>
        <taxon>Bacillota</taxon>
        <taxon>Erysipelotrichia</taxon>
        <taxon>Erysipelotrichales</taxon>
        <taxon>Erysipelotrichaceae</taxon>
        <taxon>Breznakia</taxon>
    </lineage>
</organism>
<dbReference type="InterPro" id="IPR001647">
    <property type="entry name" value="HTH_TetR"/>
</dbReference>
<evidence type="ECO:0000256" key="1">
    <source>
        <dbReference type="ARBA" id="ARBA00023125"/>
    </source>
</evidence>
<dbReference type="SUPFAM" id="SSF46689">
    <property type="entry name" value="Homeodomain-like"/>
    <property type="match status" value="1"/>
</dbReference>
<proteinExistence type="predicted"/>
<accession>A0ABU0E1M9</accession>